<dbReference type="InterPro" id="IPR005790">
    <property type="entry name" value="DNA_polIII_delta"/>
</dbReference>
<dbReference type="PANTHER" id="PTHR34388:SF1">
    <property type="entry name" value="DNA POLYMERASE III SUBUNIT DELTA"/>
    <property type="match status" value="1"/>
</dbReference>
<sequence length="365" mass="40313">MKAQGSFAVSVFSGIVYKEQKGVDCKVDAKAAAKAVKQGEVSPVYLLYGSEKYQMNEFLSFLEAQLVSKEDRDFALIHMDLGESPIQAVVEEAETVPFMVPRKLIIVRDASLFTAGKESAKVEHRPETLLTYLDAPAEYSVIVFLVPQEKLDERKKIVKAVKKSGTALAFTPLGGEDLLKWIEKQAAKEECRFESGAAEMLVRNAGTGLQTLAGEVDKLCLFAGRGGVITGAVVHQLVARSTEQSVFALVEDIANLRLNQALSIFYELLKQREEPIKIAALITRQFRIILQVKTLSRQSYSQQQIASQLGLHPYAVKIAGEQARKFQAARLESILNELGELDYKMKSGAMDKVLGLELFLLRLGA</sequence>
<protein>
    <recommendedName>
        <fullName evidence="2">DNA polymerase III subunit delta</fullName>
        <ecNumber evidence="1">2.7.7.7</ecNumber>
    </recommendedName>
</protein>
<dbReference type="GO" id="GO:0006261">
    <property type="term" value="P:DNA-templated DNA replication"/>
    <property type="evidence" value="ECO:0007669"/>
    <property type="project" value="TreeGrafter"/>
</dbReference>
<organism evidence="11 12">
    <name type="scientific">Paenibacillus algicola</name>
    <dbReference type="NCBI Taxonomy" id="2565926"/>
    <lineage>
        <taxon>Bacteria</taxon>
        <taxon>Bacillati</taxon>
        <taxon>Bacillota</taxon>
        <taxon>Bacilli</taxon>
        <taxon>Bacillales</taxon>
        <taxon>Paenibacillaceae</taxon>
        <taxon>Paenibacillus</taxon>
    </lineage>
</organism>
<gene>
    <name evidence="11" type="ORF">E6C60_1432</name>
</gene>
<feature type="domain" description="DNA polymerase III delta subunit-like C-terminal" evidence="10">
    <location>
        <begin position="243"/>
        <end position="363"/>
    </location>
</feature>
<feature type="domain" description="DNA polymerase III delta N-terminal" evidence="9">
    <location>
        <begin position="45"/>
        <end position="168"/>
    </location>
</feature>
<name>A0A4P8XIJ0_9BACL</name>
<dbReference type="Pfam" id="PF21694">
    <property type="entry name" value="DNA_pol3_delta_C"/>
    <property type="match status" value="1"/>
</dbReference>
<dbReference type="Gene3D" id="1.20.272.10">
    <property type="match status" value="1"/>
</dbReference>
<dbReference type="InterPro" id="IPR048466">
    <property type="entry name" value="DNA_pol3_delta-like_C"/>
</dbReference>
<dbReference type="InterPro" id="IPR008921">
    <property type="entry name" value="DNA_pol3_clamp-load_cplx_C"/>
</dbReference>
<evidence type="ECO:0000256" key="4">
    <source>
        <dbReference type="ARBA" id="ARBA00022695"/>
    </source>
</evidence>
<dbReference type="EMBL" id="CP040396">
    <property type="protein sequence ID" value="QCT02148.1"/>
    <property type="molecule type" value="Genomic_DNA"/>
</dbReference>
<accession>A0A4P8XIJ0</accession>
<dbReference type="InterPro" id="IPR010372">
    <property type="entry name" value="DNA_pol3_delta_N"/>
</dbReference>
<dbReference type="InterPro" id="IPR027417">
    <property type="entry name" value="P-loop_NTPase"/>
</dbReference>
<evidence type="ECO:0000259" key="9">
    <source>
        <dbReference type="Pfam" id="PF06144"/>
    </source>
</evidence>
<dbReference type="GO" id="GO:0003887">
    <property type="term" value="F:DNA-directed DNA polymerase activity"/>
    <property type="evidence" value="ECO:0007669"/>
    <property type="project" value="UniProtKB-KW"/>
</dbReference>
<evidence type="ECO:0000256" key="6">
    <source>
        <dbReference type="ARBA" id="ARBA00022932"/>
    </source>
</evidence>
<dbReference type="Gene3D" id="1.10.8.60">
    <property type="match status" value="1"/>
</dbReference>
<evidence type="ECO:0000259" key="10">
    <source>
        <dbReference type="Pfam" id="PF21694"/>
    </source>
</evidence>
<dbReference type="SUPFAM" id="SSF48019">
    <property type="entry name" value="post-AAA+ oligomerization domain-like"/>
    <property type="match status" value="1"/>
</dbReference>
<dbReference type="NCBIfam" id="TIGR01128">
    <property type="entry name" value="holA"/>
    <property type="match status" value="1"/>
</dbReference>
<reference evidence="11 12" key="1">
    <citation type="submission" date="2019-05" db="EMBL/GenBank/DDBJ databases">
        <authorList>
            <person name="Chen C."/>
        </authorList>
    </citation>
    <scope>NUCLEOTIDE SEQUENCE [LARGE SCALE GENOMIC DNA]</scope>
    <source>
        <strain evidence="11 12">HB172198</strain>
    </source>
</reference>
<evidence type="ECO:0000256" key="7">
    <source>
        <dbReference type="ARBA" id="ARBA00034754"/>
    </source>
</evidence>
<proteinExistence type="inferred from homology"/>
<dbReference type="PANTHER" id="PTHR34388">
    <property type="entry name" value="DNA POLYMERASE III SUBUNIT DELTA"/>
    <property type="match status" value="1"/>
</dbReference>
<evidence type="ECO:0000313" key="12">
    <source>
        <dbReference type="Proteomes" id="UP000300879"/>
    </source>
</evidence>
<dbReference type="EC" id="2.7.7.7" evidence="1"/>
<keyword evidence="3" id="KW-0808">Transferase</keyword>
<evidence type="ECO:0000256" key="5">
    <source>
        <dbReference type="ARBA" id="ARBA00022705"/>
    </source>
</evidence>
<dbReference type="AlphaFoldDB" id="A0A4P8XIJ0"/>
<keyword evidence="12" id="KW-1185">Reference proteome</keyword>
<dbReference type="SUPFAM" id="SSF52540">
    <property type="entry name" value="P-loop containing nucleoside triphosphate hydrolases"/>
    <property type="match status" value="1"/>
</dbReference>
<evidence type="ECO:0000256" key="3">
    <source>
        <dbReference type="ARBA" id="ARBA00022679"/>
    </source>
</evidence>
<comment type="similarity">
    <text evidence="7">Belongs to the DNA polymerase HolA subunit family.</text>
</comment>
<dbReference type="GO" id="GO:0003677">
    <property type="term" value="F:DNA binding"/>
    <property type="evidence" value="ECO:0007669"/>
    <property type="project" value="InterPro"/>
</dbReference>
<evidence type="ECO:0000313" key="11">
    <source>
        <dbReference type="EMBL" id="QCT02148.1"/>
    </source>
</evidence>
<comment type="catalytic activity">
    <reaction evidence="8">
        <text>DNA(n) + a 2'-deoxyribonucleoside 5'-triphosphate = DNA(n+1) + diphosphate</text>
        <dbReference type="Rhea" id="RHEA:22508"/>
        <dbReference type="Rhea" id="RHEA-COMP:17339"/>
        <dbReference type="Rhea" id="RHEA-COMP:17340"/>
        <dbReference type="ChEBI" id="CHEBI:33019"/>
        <dbReference type="ChEBI" id="CHEBI:61560"/>
        <dbReference type="ChEBI" id="CHEBI:173112"/>
        <dbReference type="EC" id="2.7.7.7"/>
    </reaction>
</comment>
<dbReference type="Pfam" id="PF06144">
    <property type="entry name" value="DNA_pol3_delta"/>
    <property type="match status" value="1"/>
</dbReference>
<evidence type="ECO:0000256" key="2">
    <source>
        <dbReference type="ARBA" id="ARBA00017703"/>
    </source>
</evidence>
<dbReference type="KEGG" id="palo:E6C60_1432"/>
<keyword evidence="6" id="KW-0239">DNA-directed DNA polymerase</keyword>
<evidence type="ECO:0000256" key="1">
    <source>
        <dbReference type="ARBA" id="ARBA00012417"/>
    </source>
</evidence>
<dbReference type="Gene3D" id="3.40.50.300">
    <property type="entry name" value="P-loop containing nucleotide triphosphate hydrolases"/>
    <property type="match status" value="1"/>
</dbReference>
<evidence type="ECO:0000256" key="8">
    <source>
        <dbReference type="ARBA" id="ARBA00049244"/>
    </source>
</evidence>
<keyword evidence="4" id="KW-0548">Nucleotidyltransferase</keyword>
<dbReference type="GO" id="GO:0009360">
    <property type="term" value="C:DNA polymerase III complex"/>
    <property type="evidence" value="ECO:0007669"/>
    <property type="project" value="InterPro"/>
</dbReference>
<keyword evidence="5" id="KW-0235">DNA replication</keyword>
<dbReference type="Proteomes" id="UP000300879">
    <property type="component" value="Chromosome"/>
</dbReference>